<dbReference type="EC" id="3.2.2.23" evidence="15"/>
<dbReference type="GO" id="GO:0003684">
    <property type="term" value="F:damaged DNA binding"/>
    <property type="evidence" value="ECO:0007669"/>
    <property type="project" value="InterPro"/>
</dbReference>
<name>A0A937CWT2_9HYPH</name>
<dbReference type="InterPro" id="IPR015886">
    <property type="entry name" value="H2TH_FPG"/>
</dbReference>
<dbReference type="PANTHER" id="PTHR22993">
    <property type="entry name" value="FORMAMIDOPYRIMIDINE-DNA GLYCOSYLASE"/>
    <property type="match status" value="1"/>
</dbReference>
<dbReference type="NCBIfam" id="TIGR00577">
    <property type="entry name" value="fpg"/>
    <property type="match status" value="1"/>
</dbReference>
<proteinExistence type="inferred from homology"/>
<dbReference type="RefSeq" id="WP_202058621.1">
    <property type="nucleotide sequence ID" value="NZ_JAEQMY010000010.1"/>
</dbReference>
<comment type="caution">
    <text evidence="18">The sequence shown here is derived from an EMBL/GenBank/DDBJ whole genome shotgun (WGS) entry which is preliminary data.</text>
</comment>
<dbReference type="EC" id="4.2.99.18" evidence="15"/>
<dbReference type="InterPro" id="IPR000214">
    <property type="entry name" value="Znf_DNA_glyclase/AP_lyase"/>
</dbReference>
<dbReference type="PROSITE" id="PS51066">
    <property type="entry name" value="ZF_FPG_2"/>
    <property type="match status" value="1"/>
</dbReference>
<dbReference type="InterPro" id="IPR020629">
    <property type="entry name" value="FPG_Glyclase"/>
</dbReference>
<feature type="domain" description="Formamidopyrimidine-DNA glycosylase catalytic" evidence="17">
    <location>
        <begin position="2"/>
        <end position="126"/>
    </location>
</feature>
<evidence type="ECO:0000256" key="2">
    <source>
        <dbReference type="ARBA" id="ARBA00009409"/>
    </source>
</evidence>
<feature type="active site" description="Proton donor; for beta-elimination activity" evidence="15">
    <location>
        <position position="58"/>
    </location>
</feature>
<dbReference type="SUPFAM" id="SSF57716">
    <property type="entry name" value="Glucocorticoid receptor-like (DNA-binding domain)"/>
    <property type="match status" value="1"/>
</dbReference>
<dbReference type="InterPro" id="IPR010663">
    <property type="entry name" value="Znf_FPG/IleRS"/>
</dbReference>
<evidence type="ECO:0000313" key="18">
    <source>
        <dbReference type="EMBL" id="MBL0404203.1"/>
    </source>
</evidence>
<keyword evidence="11 15" id="KW-0456">Lyase</keyword>
<dbReference type="GO" id="GO:0008270">
    <property type="term" value="F:zinc ion binding"/>
    <property type="evidence" value="ECO:0007669"/>
    <property type="project" value="UniProtKB-UniRule"/>
</dbReference>
<feature type="active site" description="Proton donor; for delta-elimination activity" evidence="15">
    <location>
        <position position="283"/>
    </location>
</feature>
<dbReference type="GO" id="GO:0140078">
    <property type="term" value="F:class I DNA-(apurinic or apyrimidinic site) endonuclease activity"/>
    <property type="evidence" value="ECO:0007669"/>
    <property type="project" value="UniProtKB-EC"/>
</dbReference>
<evidence type="ECO:0000256" key="6">
    <source>
        <dbReference type="ARBA" id="ARBA00022771"/>
    </source>
</evidence>
<keyword evidence="13 15" id="KW-0326">Glycosidase</keyword>
<keyword evidence="12 15" id="KW-0511">Multifunctional enzyme</keyword>
<dbReference type="Pfam" id="PF06831">
    <property type="entry name" value="H2TH"/>
    <property type="match status" value="1"/>
</dbReference>
<keyword evidence="19" id="KW-1185">Reference proteome</keyword>
<dbReference type="SMART" id="SM00898">
    <property type="entry name" value="Fapy_DNA_glyco"/>
    <property type="match status" value="1"/>
</dbReference>
<feature type="active site" description="Schiff-base intermediate with DNA" evidence="15">
    <location>
        <position position="2"/>
    </location>
</feature>
<dbReference type="InterPro" id="IPR035937">
    <property type="entry name" value="FPG_N"/>
</dbReference>
<evidence type="ECO:0000256" key="15">
    <source>
        <dbReference type="HAMAP-Rule" id="MF_00103"/>
    </source>
</evidence>
<dbReference type="FunFam" id="1.10.8.50:FF:000003">
    <property type="entry name" value="Formamidopyrimidine-DNA glycosylase"/>
    <property type="match status" value="1"/>
</dbReference>
<evidence type="ECO:0000256" key="1">
    <source>
        <dbReference type="ARBA" id="ARBA00001668"/>
    </source>
</evidence>
<feature type="active site" description="Proton donor" evidence="15">
    <location>
        <position position="3"/>
    </location>
</feature>
<evidence type="ECO:0000256" key="13">
    <source>
        <dbReference type="ARBA" id="ARBA00023295"/>
    </source>
</evidence>
<dbReference type="Gene3D" id="1.10.8.50">
    <property type="match status" value="1"/>
</dbReference>
<dbReference type="InterPro" id="IPR012319">
    <property type="entry name" value="FPG_cat"/>
</dbReference>
<keyword evidence="6 15" id="KW-0863">Zinc-finger</keyword>
<evidence type="ECO:0000313" key="19">
    <source>
        <dbReference type="Proteomes" id="UP000605848"/>
    </source>
</evidence>
<evidence type="ECO:0000256" key="11">
    <source>
        <dbReference type="ARBA" id="ARBA00023239"/>
    </source>
</evidence>
<dbReference type="SMART" id="SM01232">
    <property type="entry name" value="H2TH"/>
    <property type="match status" value="1"/>
</dbReference>
<dbReference type="SUPFAM" id="SSF46946">
    <property type="entry name" value="S13-like H2TH domain"/>
    <property type="match status" value="1"/>
</dbReference>
<keyword evidence="4 15" id="KW-0479">Metal-binding</keyword>
<dbReference type="AlphaFoldDB" id="A0A937CWT2"/>
<dbReference type="NCBIfam" id="NF002211">
    <property type="entry name" value="PRK01103.1"/>
    <property type="match status" value="1"/>
</dbReference>
<feature type="binding site" evidence="15">
    <location>
        <position position="104"/>
    </location>
    <ligand>
        <name>DNA</name>
        <dbReference type="ChEBI" id="CHEBI:16991"/>
    </ligand>
</feature>
<dbReference type="PROSITE" id="PS51068">
    <property type="entry name" value="FPG_CAT"/>
    <property type="match status" value="1"/>
</dbReference>
<evidence type="ECO:0000256" key="12">
    <source>
        <dbReference type="ARBA" id="ARBA00023268"/>
    </source>
</evidence>
<dbReference type="GO" id="GO:0034039">
    <property type="term" value="F:8-oxo-7,8-dihydroguanine DNA N-glycosylase activity"/>
    <property type="evidence" value="ECO:0007669"/>
    <property type="project" value="TreeGrafter"/>
</dbReference>
<comment type="catalytic activity">
    <reaction evidence="14 15">
        <text>2'-deoxyribonucleotide-(2'-deoxyribose 5'-phosphate)-2'-deoxyribonucleotide-DNA = a 3'-end 2'-deoxyribonucleotide-(2,3-dehydro-2,3-deoxyribose 5'-phosphate)-DNA + a 5'-end 5'-phospho-2'-deoxyribonucleoside-DNA + H(+)</text>
        <dbReference type="Rhea" id="RHEA:66592"/>
        <dbReference type="Rhea" id="RHEA-COMP:13180"/>
        <dbReference type="Rhea" id="RHEA-COMP:16897"/>
        <dbReference type="Rhea" id="RHEA-COMP:17067"/>
        <dbReference type="ChEBI" id="CHEBI:15378"/>
        <dbReference type="ChEBI" id="CHEBI:136412"/>
        <dbReference type="ChEBI" id="CHEBI:157695"/>
        <dbReference type="ChEBI" id="CHEBI:167181"/>
        <dbReference type="EC" id="4.2.99.18"/>
    </reaction>
</comment>
<comment type="function">
    <text evidence="15">Involved in base excision repair of DNA damaged by oxidation or by mutagenic agents. Acts as DNA glycosylase that recognizes and removes damaged bases. Has a preference for oxidized purines, such as 7,8-dihydro-8-oxoguanine (8-oxoG). Has AP (apurinic/apyrimidinic) lyase activity and introduces nicks in the DNA strand. Cleaves the DNA backbone by beta-delta elimination to generate a single-strand break at the site of the removed base with both 3'- and 5'-phosphates.</text>
</comment>
<dbReference type="PROSITE" id="PS01242">
    <property type="entry name" value="ZF_FPG_1"/>
    <property type="match status" value="1"/>
</dbReference>
<keyword evidence="10 15" id="KW-0234">DNA repair</keyword>
<keyword evidence="9 15" id="KW-0238">DNA-binding</keyword>
<dbReference type="GO" id="GO:0006284">
    <property type="term" value="P:base-excision repair"/>
    <property type="evidence" value="ECO:0007669"/>
    <property type="project" value="InterPro"/>
</dbReference>
<evidence type="ECO:0000256" key="14">
    <source>
        <dbReference type="ARBA" id="ARBA00044632"/>
    </source>
</evidence>
<evidence type="ECO:0000259" key="17">
    <source>
        <dbReference type="PROSITE" id="PS51068"/>
    </source>
</evidence>
<comment type="catalytic activity">
    <reaction evidence="1 15">
        <text>Hydrolysis of DNA containing ring-opened 7-methylguanine residues, releasing 2,6-diamino-4-hydroxy-5-(N-methyl)formamidopyrimidine.</text>
        <dbReference type="EC" id="3.2.2.23"/>
    </reaction>
</comment>
<evidence type="ECO:0000256" key="3">
    <source>
        <dbReference type="ARBA" id="ARBA00011245"/>
    </source>
</evidence>
<feature type="binding site" evidence="15">
    <location>
        <position position="166"/>
    </location>
    <ligand>
        <name>DNA</name>
        <dbReference type="ChEBI" id="CHEBI:16991"/>
    </ligand>
</feature>
<evidence type="ECO:0000256" key="4">
    <source>
        <dbReference type="ARBA" id="ARBA00022723"/>
    </source>
</evidence>
<reference evidence="18" key="1">
    <citation type="submission" date="2021-01" db="EMBL/GenBank/DDBJ databases">
        <title>Microvirga sp.</title>
        <authorList>
            <person name="Kim M.K."/>
        </authorList>
    </citation>
    <scope>NUCLEOTIDE SEQUENCE</scope>
    <source>
        <strain evidence="18">5420S-16</strain>
    </source>
</reference>
<dbReference type="InterPro" id="IPR010979">
    <property type="entry name" value="Ribosomal_uS13-like_H2TH"/>
</dbReference>
<dbReference type="PANTHER" id="PTHR22993:SF9">
    <property type="entry name" value="FORMAMIDOPYRIMIDINE-DNA GLYCOSYLASE"/>
    <property type="match status" value="1"/>
</dbReference>
<sequence length="295" mass="32033">MPELPEVETVRRGLEPAMVGARFTQVIQRRPDLRFPFPDRFAERLEGQEVKALGRRAKYLLADLSSGEVLVMHLGMSGRFLVAQGGATRMPGEFHHEHGGSGAHDHVVFGLSNGATVTYNDARRFGFMDLVPRSGIETSKHFAGMGIEPLGNELSGETIAGLFAGKRTPLKAALLDQRLIAGLGNIYVCEALFRTGLHPEAPAGSLVGKKGEPTDKARQLADVIRDVLSEAVEAGGSTLRDHAQVDGSLGYFQHSFRVYDREKEPCVTPGCSGTVARLVQSGRSTFYCPECQKRS</sequence>
<keyword evidence="8 15" id="KW-0862">Zinc</keyword>
<evidence type="ECO:0000256" key="8">
    <source>
        <dbReference type="ARBA" id="ARBA00022833"/>
    </source>
</evidence>
<evidence type="ECO:0000256" key="7">
    <source>
        <dbReference type="ARBA" id="ARBA00022801"/>
    </source>
</evidence>
<dbReference type="InterPro" id="IPR015887">
    <property type="entry name" value="DNA_glyclase_Znf_dom_DNA_BS"/>
</dbReference>
<protein>
    <recommendedName>
        <fullName evidence="15">Formamidopyrimidine-DNA glycosylase</fullName>
        <shortName evidence="15">Fapy-DNA glycosylase</shortName>
        <ecNumber evidence="15">3.2.2.23</ecNumber>
    </recommendedName>
    <alternativeName>
        <fullName evidence="15">DNA-(apurinic or apyrimidinic site) lyase MutM</fullName>
        <shortName evidence="15">AP lyase MutM</shortName>
        <ecNumber evidence="15">4.2.99.18</ecNumber>
    </alternativeName>
</protein>
<dbReference type="HAMAP" id="MF_00103">
    <property type="entry name" value="Fapy_DNA_glycosyl"/>
    <property type="match status" value="1"/>
</dbReference>
<dbReference type="EMBL" id="JAEQMY010000010">
    <property type="protein sequence ID" value="MBL0404203.1"/>
    <property type="molecule type" value="Genomic_DNA"/>
</dbReference>
<comment type="subunit">
    <text evidence="3 15">Monomer.</text>
</comment>
<keyword evidence="5 15" id="KW-0227">DNA damage</keyword>
<evidence type="ECO:0000256" key="9">
    <source>
        <dbReference type="ARBA" id="ARBA00023125"/>
    </source>
</evidence>
<accession>A0A937CWT2</accession>
<dbReference type="Pfam" id="PF06827">
    <property type="entry name" value="zf-FPG_IleRS"/>
    <property type="match status" value="1"/>
</dbReference>
<dbReference type="Gene3D" id="3.20.190.10">
    <property type="entry name" value="MutM-like, N-terminal"/>
    <property type="match status" value="1"/>
</dbReference>
<evidence type="ECO:0000256" key="10">
    <source>
        <dbReference type="ARBA" id="ARBA00023204"/>
    </source>
</evidence>
<feature type="binding site" evidence="15">
    <location>
        <position position="123"/>
    </location>
    <ligand>
        <name>DNA</name>
        <dbReference type="ChEBI" id="CHEBI:16991"/>
    </ligand>
</feature>
<feature type="domain" description="FPG-type" evidence="16">
    <location>
        <begin position="257"/>
        <end position="293"/>
    </location>
</feature>
<evidence type="ECO:0000259" key="16">
    <source>
        <dbReference type="PROSITE" id="PS51066"/>
    </source>
</evidence>
<evidence type="ECO:0000256" key="5">
    <source>
        <dbReference type="ARBA" id="ARBA00022763"/>
    </source>
</evidence>
<dbReference type="Proteomes" id="UP000605848">
    <property type="component" value="Unassembled WGS sequence"/>
</dbReference>
<dbReference type="CDD" id="cd08966">
    <property type="entry name" value="EcFpg-like_N"/>
    <property type="match status" value="1"/>
</dbReference>
<keyword evidence="7 15" id="KW-0378">Hydrolase</keyword>
<dbReference type="Pfam" id="PF01149">
    <property type="entry name" value="Fapy_DNA_glyco"/>
    <property type="match status" value="1"/>
</dbReference>
<organism evidence="18 19">
    <name type="scientific">Microvirga aerilata</name>
    <dbReference type="NCBI Taxonomy" id="670292"/>
    <lineage>
        <taxon>Bacteria</taxon>
        <taxon>Pseudomonadati</taxon>
        <taxon>Pseudomonadota</taxon>
        <taxon>Alphaproteobacteria</taxon>
        <taxon>Hyphomicrobiales</taxon>
        <taxon>Methylobacteriaceae</taxon>
        <taxon>Microvirga</taxon>
    </lineage>
</organism>
<gene>
    <name evidence="15 18" type="primary">mutM</name>
    <name evidence="15" type="synonym">fpg</name>
    <name evidence="18" type="ORF">JKG68_09515</name>
</gene>
<comment type="similarity">
    <text evidence="2 15">Belongs to the FPG family.</text>
</comment>
<comment type="cofactor">
    <cofactor evidence="15">
        <name>Zn(2+)</name>
        <dbReference type="ChEBI" id="CHEBI:29105"/>
    </cofactor>
    <text evidence="15">Binds 1 zinc ion per subunit.</text>
</comment>
<dbReference type="SUPFAM" id="SSF81624">
    <property type="entry name" value="N-terminal domain of MutM-like DNA repair proteins"/>
    <property type="match status" value="1"/>
</dbReference>